<sequence length="138" mass="15398">MSNNSNNSTLTPTTTSTIDEIEMLEEPLNISEYYEGVSVLITGASGFLGKVLLEKLVFSQPKLNKIYLLLRPLNGEAPHLRLSKILESPLFSRIRCKDENRLERMLVPICGDLMQEDLGLSLEDQETLANEVSIGMSL</sequence>
<keyword evidence="2" id="KW-1185">Reference proteome</keyword>
<comment type="caution">
    <text evidence="1">The sequence shown here is derived from an EMBL/GenBank/DDBJ whole genome shotgun (WGS) entry which is preliminary data.</text>
</comment>
<evidence type="ECO:0000313" key="1">
    <source>
        <dbReference type="EMBL" id="CAK5099307.1"/>
    </source>
</evidence>
<organism evidence="1 2">
    <name type="scientific">Meloidogyne enterolobii</name>
    <name type="common">Root-knot nematode worm</name>
    <name type="synonym">Meloidogyne mayaguensis</name>
    <dbReference type="NCBI Taxonomy" id="390850"/>
    <lineage>
        <taxon>Eukaryota</taxon>
        <taxon>Metazoa</taxon>
        <taxon>Ecdysozoa</taxon>
        <taxon>Nematoda</taxon>
        <taxon>Chromadorea</taxon>
        <taxon>Rhabditida</taxon>
        <taxon>Tylenchina</taxon>
        <taxon>Tylenchomorpha</taxon>
        <taxon>Tylenchoidea</taxon>
        <taxon>Meloidogynidae</taxon>
        <taxon>Meloidogyninae</taxon>
        <taxon>Meloidogyne</taxon>
    </lineage>
</organism>
<accession>A0ACB1ARW2</accession>
<dbReference type="Proteomes" id="UP001497535">
    <property type="component" value="Unassembled WGS sequence"/>
</dbReference>
<dbReference type="EMBL" id="CAVMJV010000105">
    <property type="protein sequence ID" value="CAK5099307.1"/>
    <property type="molecule type" value="Genomic_DNA"/>
</dbReference>
<name>A0ACB1ARW2_MELEN</name>
<proteinExistence type="predicted"/>
<reference evidence="1" key="1">
    <citation type="submission" date="2023-11" db="EMBL/GenBank/DDBJ databases">
        <authorList>
            <person name="Poullet M."/>
        </authorList>
    </citation>
    <scope>NUCLEOTIDE SEQUENCE</scope>
    <source>
        <strain evidence="1">E1834</strain>
    </source>
</reference>
<evidence type="ECO:0000313" key="2">
    <source>
        <dbReference type="Proteomes" id="UP001497535"/>
    </source>
</evidence>
<gene>
    <name evidence="1" type="ORF">MENTE1834_LOCUS41809</name>
</gene>
<protein>
    <submittedName>
        <fullName evidence="1">Uncharacterized protein</fullName>
    </submittedName>
</protein>